<keyword evidence="7" id="KW-1185">Reference proteome</keyword>
<feature type="domain" description="Gnk2-homologous" evidence="5">
    <location>
        <begin position="138"/>
        <end position="241"/>
    </location>
</feature>
<feature type="chain" id="PRO_5042153535" description="Gnk2-homologous domain-containing protein" evidence="4">
    <location>
        <begin position="23"/>
        <end position="350"/>
    </location>
</feature>
<dbReference type="FunFam" id="3.30.430.20:FF:000003">
    <property type="entry name" value="Cysteine-rich RLK (RECEPTOR-like protein kinase) 10"/>
    <property type="match status" value="1"/>
</dbReference>
<dbReference type="Gene3D" id="3.30.430.20">
    <property type="entry name" value="Gnk2 domain, C-X8-C-X2-C motif"/>
    <property type="match status" value="2"/>
</dbReference>
<keyword evidence="3" id="KW-0472">Membrane</keyword>
<dbReference type="InterPro" id="IPR002902">
    <property type="entry name" value="GNK2"/>
</dbReference>
<reference evidence="6" key="1">
    <citation type="journal article" date="2023" name="Plant J.">
        <title>Genome sequences and population genomics provide insights into the demographic history, inbreeding, and mutation load of two 'living fossil' tree species of Dipteronia.</title>
        <authorList>
            <person name="Feng Y."/>
            <person name="Comes H.P."/>
            <person name="Chen J."/>
            <person name="Zhu S."/>
            <person name="Lu R."/>
            <person name="Zhang X."/>
            <person name="Li P."/>
            <person name="Qiu J."/>
            <person name="Olsen K.M."/>
            <person name="Qiu Y."/>
        </authorList>
    </citation>
    <scope>NUCLEOTIDE SEQUENCE</scope>
    <source>
        <strain evidence="6">NBL</strain>
    </source>
</reference>
<protein>
    <recommendedName>
        <fullName evidence="5">Gnk2-homologous domain-containing protein</fullName>
    </recommendedName>
</protein>
<comment type="caution">
    <text evidence="6">The sequence shown here is derived from an EMBL/GenBank/DDBJ whole genome shotgun (WGS) entry which is preliminary data.</text>
</comment>
<keyword evidence="3" id="KW-0812">Transmembrane</keyword>
<keyword evidence="2" id="KW-0677">Repeat</keyword>
<evidence type="ECO:0000313" key="7">
    <source>
        <dbReference type="Proteomes" id="UP001281410"/>
    </source>
</evidence>
<dbReference type="InterPro" id="IPR038408">
    <property type="entry name" value="GNK2_sf"/>
</dbReference>
<keyword evidence="1 4" id="KW-0732">Signal</keyword>
<dbReference type="Pfam" id="PF01657">
    <property type="entry name" value="Stress-antifung"/>
    <property type="match status" value="2"/>
</dbReference>
<feature type="transmembrane region" description="Helical" evidence="3">
    <location>
        <begin position="269"/>
        <end position="292"/>
    </location>
</feature>
<evidence type="ECO:0000256" key="2">
    <source>
        <dbReference type="ARBA" id="ARBA00022737"/>
    </source>
</evidence>
<sequence>MSSLKFSMIFVFLHCLSSSLFSFTGTADPTFLYQICSEKNFTRNSTYQSNINLLLSSLPSKANGSYRFSNATAGQDPDRVYGLFQCRGDVTTATCQNCIAFASKNATQLCPDQKGAIIWYEECLLRYSDSYIFSTAARNPGIYFRNDTYVTVDPSRFHEVVLGLMNEAETQAVNDPRKFATRKGISTTSQPLYVLVQCTEDLSNNDCSGCLQESIAGLQSGRLGGSSLLPSCNSRYESYLFYNENMTSRPPPAPTPVTRPKAKRQISSAVIIAIIAPITVTAALSIASYCFLTRRARKKYNTILEEIDVEALQLDFGTIQAATNGFSTNNKLGEGGFGQVYKGVLSNGQE</sequence>
<evidence type="ECO:0000259" key="5">
    <source>
        <dbReference type="PROSITE" id="PS51473"/>
    </source>
</evidence>
<dbReference type="CDD" id="cd23509">
    <property type="entry name" value="Gnk2-like"/>
    <property type="match status" value="2"/>
</dbReference>
<feature type="domain" description="Gnk2-homologous" evidence="5">
    <location>
        <begin position="29"/>
        <end position="132"/>
    </location>
</feature>
<dbReference type="EMBL" id="JANJYJ010000009">
    <property type="protein sequence ID" value="KAK3188261.1"/>
    <property type="molecule type" value="Genomic_DNA"/>
</dbReference>
<dbReference type="AlphaFoldDB" id="A0AAE0DTY4"/>
<dbReference type="PROSITE" id="PS51473">
    <property type="entry name" value="GNK2"/>
    <property type="match status" value="2"/>
</dbReference>
<proteinExistence type="predicted"/>
<dbReference type="Proteomes" id="UP001281410">
    <property type="component" value="Unassembled WGS sequence"/>
</dbReference>
<dbReference type="PANTHER" id="PTHR32099:SF42">
    <property type="entry name" value="CYSTEINE-RICH RECEPTOR-LIKE PROTEIN KINASE 9-RELATED"/>
    <property type="match status" value="1"/>
</dbReference>
<accession>A0AAE0DTY4</accession>
<evidence type="ECO:0000256" key="3">
    <source>
        <dbReference type="SAM" id="Phobius"/>
    </source>
</evidence>
<evidence type="ECO:0000256" key="4">
    <source>
        <dbReference type="SAM" id="SignalP"/>
    </source>
</evidence>
<organism evidence="6 7">
    <name type="scientific">Dipteronia sinensis</name>
    <dbReference type="NCBI Taxonomy" id="43782"/>
    <lineage>
        <taxon>Eukaryota</taxon>
        <taxon>Viridiplantae</taxon>
        <taxon>Streptophyta</taxon>
        <taxon>Embryophyta</taxon>
        <taxon>Tracheophyta</taxon>
        <taxon>Spermatophyta</taxon>
        <taxon>Magnoliopsida</taxon>
        <taxon>eudicotyledons</taxon>
        <taxon>Gunneridae</taxon>
        <taxon>Pentapetalae</taxon>
        <taxon>rosids</taxon>
        <taxon>malvids</taxon>
        <taxon>Sapindales</taxon>
        <taxon>Sapindaceae</taxon>
        <taxon>Hippocastanoideae</taxon>
        <taxon>Acereae</taxon>
        <taxon>Dipteronia</taxon>
    </lineage>
</organism>
<dbReference type="PANTHER" id="PTHR32099">
    <property type="entry name" value="CYSTEINE-RICH REPEAT SECRETORY PROTEIN"/>
    <property type="match status" value="1"/>
</dbReference>
<name>A0AAE0DTY4_9ROSI</name>
<dbReference type="Gene3D" id="3.30.200.20">
    <property type="entry name" value="Phosphorylase Kinase, domain 1"/>
    <property type="match status" value="1"/>
</dbReference>
<keyword evidence="3" id="KW-1133">Transmembrane helix</keyword>
<evidence type="ECO:0000256" key="1">
    <source>
        <dbReference type="ARBA" id="ARBA00022729"/>
    </source>
</evidence>
<feature type="signal peptide" evidence="4">
    <location>
        <begin position="1"/>
        <end position="22"/>
    </location>
</feature>
<dbReference type="SUPFAM" id="SSF56112">
    <property type="entry name" value="Protein kinase-like (PK-like)"/>
    <property type="match status" value="1"/>
</dbReference>
<gene>
    <name evidence="6" type="ORF">Dsin_027822</name>
</gene>
<evidence type="ECO:0000313" key="6">
    <source>
        <dbReference type="EMBL" id="KAK3188261.1"/>
    </source>
</evidence>
<dbReference type="InterPro" id="IPR011009">
    <property type="entry name" value="Kinase-like_dom_sf"/>
</dbReference>